<proteinExistence type="predicted"/>
<dbReference type="Pfam" id="PF21787">
    <property type="entry name" value="TNP-like_RNaseH_N"/>
    <property type="match status" value="1"/>
</dbReference>
<feature type="domain" description="Transposable element P transposase-like RNase H" evidence="1">
    <location>
        <begin position="5"/>
        <end position="137"/>
    </location>
</feature>
<dbReference type="EMBL" id="GALX01002753">
    <property type="protein sequence ID" value="JAB65713.1"/>
    <property type="molecule type" value="Transcribed_RNA"/>
</dbReference>
<dbReference type="AlphaFoldDB" id="V5GZ18"/>
<organism evidence="2">
    <name type="scientific">Anoplophora glabripennis</name>
    <name type="common">Asian longhorn beetle</name>
    <name type="synonym">Anoplophora nobilis</name>
    <dbReference type="NCBI Taxonomy" id="217634"/>
    <lineage>
        <taxon>Eukaryota</taxon>
        <taxon>Metazoa</taxon>
        <taxon>Ecdysozoa</taxon>
        <taxon>Arthropoda</taxon>
        <taxon>Hexapoda</taxon>
        <taxon>Insecta</taxon>
        <taxon>Pterygota</taxon>
        <taxon>Neoptera</taxon>
        <taxon>Endopterygota</taxon>
        <taxon>Coleoptera</taxon>
        <taxon>Polyphaga</taxon>
        <taxon>Cucujiformia</taxon>
        <taxon>Chrysomeloidea</taxon>
        <taxon>Cerambycidae</taxon>
        <taxon>Lamiinae</taxon>
        <taxon>Lamiini</taxon>
        <taxon>Anoplophora</taxon>
    </lineage>
</organism>
<sequence length="159" mass="17943">QIQFETGINKNIFLHLQQKVENMNEADRCCALLFDEMSLTSGYHYDVNKQLICGYEDLGHLGRSNKEANHGLVFMVRGLRRNFKQVVAYYFTSGTISAKALKLIIVRLISELQSIGLKILARVCDQGKTNQSALQQLCADNSINNSSYYFSVNGVRIVT</sequence>
<protein>
    <submittedName>
        <fullName evidence="2">THAP domain-containing protein</fullName>
    </submittedName>
</protein>
<accession>V5GZ18</accession>
<evidence type="ECO:0000259" key="1">
    <source>
        <dbReference type="Pfam" id="PF21787"/>
    </source>
</evidence>
<feature type="non-terminal residue" evidence="2">
    <location>
        <position position="1"/>
    </location>
</feature>
<reference evidence="2" key="1">
    <citation type="submission" date="2013-07" db="EMBL/GenBank/DDBJ databases">
        <title>Midgut Transcriptome Profiling of Anoplphora glabripennis, a Lignocellulose Degrading, Wood-Boring Cerambycid.</title>
        <authorList>
            <person name="Scully E.D."/>
            <person name="Hoover K."/>
            <person name="Carlson J.E."/>
            <person name="Tien M."/>
            <person name="Geib S.M."/>
        </authorList>
    </citation>
    <scope>NUCLEOTIDE SEQUENCE</scope>
</reference>
<evidence type="ECO:0000313" key="2">
    <source>
        <dbReference type="EMBL" id="JAB65713.1"/>
    </source>
</evidence>
<name>V5GZ18_ANOGL</name>
<dbReference type="InterPro" id="IPR048365">
    <property type="entry name" value="TNP-like_RNaseH_N"/>
</dbReference>
<feature type="non-terminal residue" evidence="2">
    <location>
        <position position="159"/>
    </location>
</feature>
<gene>
    <name evidence="2" type="primary">THAP9</name>
</gene>